<comment type="cofactor">
    <cofactor evidence="9">
        <name>a divalent metal cation</name>
        <dbReference type="ChEBI" id="CHEBI:60240"/>
    </cofactor>
</comment>
<keyword evidence="1 9" id="KW-0963">Cytoplasm</keyword>
<dbReference type="EMBL" id="WOCD01000005">
    <property type="protein sequence ID" value="MUH72908.1"/>
    <property type="molecule type" value="Genomic_DNA"/>
</dbReference>
<feature type="binding site" evidence="9">
    <location>
        <begin position="147"/>
        <end position="148"/>
    </location>
    <ligand>
        <name>NAD(+)</name>
        <dbReference type="ChEBI" id="CHEBI:57540"/>
    </ligand>
</feature>
<dbReference type="PANTHER" id="PTHR20275:SF0">
    <property type="entry name" value="NAD KINASE"/>
    <property type="match status" value="1"/>
</dbReference>
<feature type="binding site" evidence="9">
    <location>
        <position position="177"/>
    </location>
    <ligand>
        <name>NAD(+)</name>
        <dbReference type="ChEBI" id="CHEBI:57540"/>
    </ligand>
</feature>
<evidence type="ECO:0000256" key="1">
    <source>
        <dbReference type="ARBA" id="ARBA00022490"/>
    </source>
</evidence>
<dbReference type="Gene3D" id="2.60.200.30">
    <property type="entry name" value="Probable inorganic polyphosphate/atp-NAD kinase, domain 2"/>
    <property type="match status" value="1"/>
</dbReference>
<keyword evidence="7 9" id="KW-0520">NAD</keyword>
<dbReference type="SUPFAM" id="SSF111331">
    <property type="entry name" value="NAD kinase/diacylglycerol kinase-like"/>
    <property type="match status" value="1"/>
</dbReference>
<evidence type="ECO:0000256" key="7">
    <source>
        <dbReference type="ARBA" id="ARBA00023027"/>
    </source>
</evidence>
<dbReference type="NCBIfam" id="NF002893">
    <property type="entry name" value="PRK03378.1"/>
    <property type="match status" value="1"/>
</dbReference>
<dbReference type="GO" id="GO:0005524">
    <property type="term" value="F:ATP binding"/>
    <property type="evidence" value="ECO:0007669"/>
    <property type="project" value="UniProtKB-KW"/>
</dbReference>
<evidence type="ECO:0000256" key="5">
    <source>
        <dbReference type="ARBA" id="ARBA00022840"/>
    </source>
</evidence>
<dbReference type="GO" id="GO:0003951">
    <property type="term" value="F:NAD+ kinase activity"/>
    <property type="evidence" value="ECO:0007669"/>
    <property type="project" value="UniProtKB-UniRule"/>
</dbReference>
<keyword evidence="6 9" id="KW-0521">NADP</keyword>
<protein>
    <recommendedName>
        <fullName evidence="9">NAD kinase</fullName>
        <ecNumber evidence="9">2.7.1.23</ecNumber>
    </recommendedName>
    <alternativeName>
        <fullName evidence="9">ATP-dependent NAD kinase</fullName>
    </alternativeName>
</protein>
<dbReference type="AlphaFoldDB" id="A0A6N8F9G8"/>
<dbReference type="GO" id="GO:0005737">
    <property type="term" value="C:cytoplasm"/>
    <property type="evidence" value="ECO:0007669"/>
    <property type="project" value="UniProtKB-SubCell"/>
</dbReference>
<comment type="caution">
    <text evidence="10">The sequence shown here is derived from an EMBL/GenBank/DDBJ whole genome shotgun (WGS) entry which is preliminary data.</text>
</comment>
<dbReference type="Pfam" id="PF20143">
    <property type="entry name" value="NAD_kinase_C"/>
    <property type="match status" value="1"/>
</dbReference>
<dbReference type="Gene3D" id="3.40.50.10330">
    <property type="entry name" value="Probable inorganic polyphosphate/atp-NAD kinase, domain 1"/>
    <property type="match status" value="1"/>
</dbReference>
<dbReference type="GO" id="GO:0046872">
    <property type="term" value="F:metal ion binding"/>
    <property type="evidence" value="ECO:0007669"/>
    <property type="project" value="UniProtKB-UniRule"/>
</dbReference>
<comment type="similarity">
    <text evidence="9">Belongs to the NAD kinase family.</text>
</comment>
<reference evidence="10 11" key="1">
    <citation type="submission" date="2019-11" db="EMBL/GenBank/DDBJ databases">
        <title>P. haliotis isolates from Z. marina roots.</title>
        <authorList>
            <person name="Cohen M."/>
            <person name="Jospin G."/>
            <person name="Eisen J.A."/>
            <person name="Coil D.A."/>
        </authorList>
    </citation>
    <scope>NUCLEOTIDE SEQUENCE [LARGE SCALE GENOMIC DNA]</scope>
    <source>
        <strain evidence="10 11">UCD-MCMsp1aY</strain>
    </source>
</reference>
<comment type="subcellular location">
    <subcellularLocation>
        <location evidence="9">Cytoplasm</location>
    </subcellularLocation>
</comment>
<keyword evidence="2 9" id="KW-0808">Transferase</keyword>
<dbReference type="NCBIfam" id="NF002306">
    <property type="entry name" value="PRK01231.1"/>
    <property type="match status" value="1"/>
</dbReference>
<dbReference type="Pfam" id="PF01513">
    <property type="entry name" value="NAD_kinase"/>
    <property type="match status" value="1"/>
</dbReference>
<sequence length="293" mass="32443">MDKHFKTIGLIGKANHEETMQTVNELYQFLINEEVIVIVDEQIEEYVSDSQIESASLVDLGKRCDLAIVVGGDGNMLGAARVLSRFDVAVIGVNRGNLGFLTDLDPENFKSTLKSVIAGEFKTEMRFLLDVSVHRHQTVKASNSAVNEVVLHADKIAHMIEFEAYINNSFVFHQRSDGLIVSTPTGSTAYSLSGGGPIVHPDLNAISLIPMFPHTLSSRPLVVDADSEVRIVVSNSNDAQLQISCDSHIMLSVMPGDEVIIKKHPLGLRLIHPVAYDYYDVLRKKLNWGRQNY</sequence>
<keyword evidence="3 9" id="KW-0547">Nucleotide-binding</keyword>
<keyword evidence="11" id="KW-1185">Reference proteome</keyword>
<dbReference type="InterPro" id="IPR016064">
    <property type="entry name" value="NAD/diacylglycerol_kinase_sf"/>
</dbReference>
<dbReference type="GO" id="GO:0006741">
    <property type="term" value="P:NADP+ biosynthetic process"/>
    <property type="evidence" value="ECO:0007669"/>
    <property type="project" value="UniProtKB-UniRule"/>
</dbReference>
<dbReference type="InterPro" id="IPR017437">
    <property type="entry name" value="ATP-NAD_kinase_PpnK-typ_C"/>
</dbReference>
<dbReference type="OrthoDB" id="9774737at2"/>
<keyword evidence="4 9" id="KW-0418">Kinase</keyword>
<proteinExistence type="inferred from homology"/>
<dbReference type="FunFam" id="2.60.200.30:FF:000001">
    <property type="entry name" value="NAD kinase"/>
    <property type="match status" value="1"/>
</dbReference>
<comment type="catalytic activity">
    <reaction evidence="8 9">
        <text>NAD(+) + ATP = ADP + NADP(+) + H(+)</text>
        <dbReference type="Rhea" id="RHEA:18629"/>
        <dbReference type="ChEBI" id="CHEBI:15378"/>
        <dbReference type="ChEBI" id="CHEBI:30616"/>
        <dbReference type="ChEBI" id="CHEBI:57540"/>
        <dbReference type="ChEBI" id="CHEBI:58349"/>
        <dbReference type="ChEBI" id="CHEBI:456216"/>
        <dbReference type="EC" id="2.7.1.23"/>
    </reaction>
</comment>
<dbReference type="GO" id="GO:0051287">
    <property type="term" value="F:NAD binding"/>
    <property type="evidence" value="ECO:0007669"/>
    <property type="project" value="UniProtKB-ARBA"/>
</dbReference>
<feature type="binding site" evidence="9">
    <location>
        <begin position="188"/>
        <end position="193"/>
    </location>
    <ligand>
        <name>NAD(+)</name>
        <dbReference type="ChEBI" id="CHEBI:57540"/>
    </ligand>
</feature>
<evidence type="ECO:0000256" key="6">
    <source>
        <dbReference type="ARBA" id="ARBA00022857"/>
    </source>
</evidence>
<comment type="caution">
    <text evidence="9">Lacks conserved residue(s) required for the propagation of feature annotation.</text>
</comment>
<organism evidence="10 11">
    <name type="scientific">Psychrosphaera haliotis</name>
    <dbReference type="NCBI Taxonomy" id="555083"/>
    <lineage>
        <taxon>Bacteria</taxon>
        <taxon>Pseudomonadati</taxon>
        <taxon>Pseudomonadota</taxon>
        <taxon>Gammaproteobacteria</taxon>
        <taxon>Alteromonadales</taxon>
        <taxon>Pseudoalteromonadaceae</taxon>
        <taxon>Psychrosphaera</taxon>
    </lineage>
</organism>
<dbReference type="GO" id="GO:0019674">
    <property type="term" value="P:NAD+ metabolic process"/>
    <property type="evidence" value="ECO:0007669"/>
    <property type="project" value="InterPro"/>
</dbReference>
<evidence type="ECO:0000256" key="2">
    <source>
        <dbReference type="ARBA" id="ARBA00022679"/>
    </source>
</evidence>
<evidence type="ECO:0000256" key="9">
    <source>
        <dbReference type="HAMAP-Rule" id="MF_00361"/>
    </source>
</evidence>
<dbReference type="RefSeq" id="WP_155696114.1">
    <property type="nucleotide sequence ID" value="NZ_WOCD01000005.1"/>
</dbReference>
<feature type="binding site" evidence="9">
    <location>
        <begin position="73"/>
        <end position="74"/>
    </location>
    <ligand>
        <name>NAD(+)</name>
        <dbReference type="ChEBI" id="CHEBI:57540"/>
    </ligand>
</feature>
<evidence type="ECO:0000313" key="11">
    <source>
        <dbReference type="Proteomes" id="UP000439994"/>
    </source>
</evidence>
<feature type="binding site" evidence="9">
    <location>
        <position position="158"/>
    </location>
    <ligand>
        <name>NAD(+)</name>
        <dbReference type="ChEBI" id="CHEBI:57540"/>
    </ligand>
</feature>
<gene>
    <name evidence="9 10" type="primary">nadK</name>
    <name evidence="10" type="ORF">GNP35_10695</name>
</gene>
<dbReference type="Proteomes" id="UP000439994">
    <property type="component" value="Unassembled WGS sequence"/>
</dbReference>
<dbReference type="InterPro" id="IPR002504">
    <property type="entry name" value="NADK"/>
</dbReference>
<dbReference type="InterPro" id="IPR017438">
    <property type="entry name" value="ATP-NAD_kinase_N"/>
</dbReference>
<feature type="binding site" evidence="9">
    <location>
        <position position="175"/>
    </location>
    <ligand>
        <name>NAD(+)</name>
        <dbReference type="ChEBI" id="CHEBI:57540"/>
    </ligand>
</feature>
<feature type="active site" description="Proton acceptor" evidence="9">
    <location>
        <position position="73"/>
    </location>
</feature>
<accession>A0A6N8F9G8</accession>
<comment type="function">
    <text evidence="9">Involved in the regulation of the intracellular balance of NAD and NADP, and is a key enzyme in the biosynthesis of NADP. Catalyzes specifically the phosphorylation on 2'-hydroxyl of the adenosine moiety of NAD to yield NADP.</text>
</comment>
<keyword evidence="5 9" id="KW-0067">ATP-binding</keyword>
<evidence type="ECO:0000256" key="4">
    <source>
        <dbReference type="ARBA" id="ARBA00022777"/>
    </source>
</evidence>
<dbReference type="PANTHER" id="PTHR20275">
    <property type="entry name" value="NAD KINASE"/>
    <property type="match status" value="1"/>
</dbReference>
<evidence type="ECO:0000256" key="8">
    <source>
        <dbReference type="ARBA" id="ARBA00047925"/>
    </source>
</evidence>
<name>A0A6N8F9G8_9GAMM</name>
<evidence type="ECO:0000256" key="3">
    <source>
        <dbReference type="ARBA" id="ARBA00022741"/>
    </source>
</evidence>
<dbReference type="EC" id="2.7.1.23" evidence="9"/>
<dbReference type="HAMAP" id="MF_00361">
    <property type="entry name" value="NAD_kinase"/>
    <property type="match status" value="1"/>
</dbReference>
<evidence type="ECO:0000313" key="10">
    <source>
        <dbReference type="EMBL" id="MUH72908.1"/>
    </source>
</evidence>